<dbReference type="SUPFAM" id="SSF53167">
    <property type="entry name" value="Purine and uridine phosphorylases"/>
    <property type="match status" value="1"/>
</dbReference>
<evidence type="ECO:0000313" key="3">
    <source>
        <dbReference type="EMBL" id="KAJ5532275.1"/>
    </source>
</evidence>
<dbReference type="Gene3D" id="1.25.40.10">
    <property type="entry name" value="Tetratricopeptide repeat domain"/>
    <property type="match status" value="2"/>
</dbReference>
<feature type="compositionally biased region" description="Basic and acidic residues" evidence="1">
    <location>
        <begin position="1105"/>
        <end position="1118"/>
    </location>
</feature>
<dbReference type="PANTHER" id="PTHR46082:SF11">
    <property type="entry name" value="AAA+ ATPASE DOMAIN-CONTAINING PROTEIN-RELATED"/>
    <property type="match status" value="1"/>
</dbReference>
<dbReference type="AlphaFoldDB" id="A0AAD6CP93"/>
<dbReference type="SMART" id="SM00028">
    <property type="entry name" value="TPR"/>
    <property type="match status" value="7"/>
</dbReference>
<evidence type="ECO:0000259" key="2">
    <source>
        <dbReference type="Pfam" id="PF00931"/>
    </source>
</evidence>
<dbReference type="InterPro" id="IPR011990">
    <property type="entry name" value="TPR-like_helical_dom_sf"/>
</dbReference>
<evidence type="ECO:0000313" key="4">
    <source>
        <dbReference type="Proteomes" id="UP001220324"/>
    </source>
</evidence>
<dbReference type="Gene3D" id="3.40.50.1580">
    <property type="entry name" value="Nucleoside phosphorylase domain"/>
    <property type="match status" value="1"/>
</dbReference>
<accession>A0AAD6CP93</accession>
<comment type="caution">
    <text evidence="3">The sequence shown here is derived from an EMBL/GenBank/DDBJ whole genome shotgun (WGS) entry which is preliminary data.</text>
</comment>
<sequence>MPLRLNRDAYRVGWICPMEVEHTAAVEMLDEQHDRLPVPRGDAHVYNLGSIHGHNVVIIGLAGVGNNYAADAVAQMKITFPSLRYALVVGIGGGVPGKKGHEIIRLGHVVVGQPIDVHTGAVQYDHGRWSPGQFERKGFLSPPPTALLSAAQELARQRKTRNHDPVWANLKKIPTDRPAFRRYKFPGVANDHLYQPDHVHRVKGLSCEKSGCDPQKRIKRILGKEEESFVVVHRGTIATGGLVMKDAIKRDELAGTYNALCFETEAAGALTDFPCLVIRGISDYCDTHKNDVWHGYAAAVAAAYARELFYHMPVEEPETDRKSPSYIVPRLSNRHFTGRTQTLEELQQRLFIQADTSMLALFGLGGIGKTQVALQLADWVIKNRPEFSVFWVPALSLQTFEQACSRIAKKVGIQHPSDDECESAMDLVYDYLSSSAAGKWLFIVDNADDHDLLFNKLGQYFPVSENNGVTLFTTRSREVAVTFASSDIVELGKMTLAEGEAFLTKIMGKDLLCSPQLTTQLLEELHFLPLAIVQAAFYMSKLGVNISKYLEIMHNTEKDRADLASRDFHDRTRYASLPNAVMATWTISFEQIRKTAPNAAELLEFLSYIEPKEIPRSMLPTPKSKENTEYAIGVLCSYAFLTKEDDGNAYDMHGLVQLATKRWVEEDGHARQVIQKVIQRMDECFPSYENYNLENCRAYLPHALKIIRRAESQGISERYSLLIKVGDFAYLEGREKEALSFFEDASTWHKSQNDEENRQFSEHALANAYRSSKQTKRAVQILARVVEARRKTAAKDDRSLLAYQYALAMAYKSDHQIKRAVNLLKEVVAIQKSTLSKEDRDLLSSQHALANAYRSDRQIKLAVQTLEGVVTIQKNTFSKQDRDLLSSQQALAKAYRSDGQIERAVQTLEDVVKIQKDALDEKDPSLLSSQQALAKAYKSDGNIKLAVKTLEHVVNVRKNTLDPKDRYLLRSQRVLAKAYRSDGQIESAVQILEHVVNIQEDVPAEDHDRLLSQHALAILYRFNGQSQRAVPVLEHVVAVQEKLLGKSHPHLLSSQHALGKAYYLDRQIDKAVSVLELVVEVRKDTLDKEDLDLLASEKSLAKAKKAAEAEEKAEEKTKPKANKKAKAKKKKLNRMEITCNESGSQ</sequence>
<dbReference type="SUPFAM" id="SSF52540">
    <property type="entry name" value="P-loop containing nucleoside triphosphate hydrolases"/>
    <property type="match status" value="1"/>
</dbReference>
<dbReference type="Pfam" id="PF13374">
    <property type="entry name" value="TPR_10"/>
    <property type="match status" value="1"/>
</dbReference>
<organism evidence="3 4">
    <name type="scientific">Penicillium frequentans</name>
    <dbReference type="NCBI Taxonomy" id="3151616"/>
    <lineage>
        <taxon>Eukaryota</taxon>
        <taxon>Fungi</taxon>
        <taxon>Dikarya</taxon>
        <taxon>Ascomycota</taxon>
        <taxon>Pezizomycotina</taxon>
        <taxon>Eurotiomycetes</taxon>
        <taxon>Eurotiomycetidae</taxon>
        <taxon>Eurotiales</taxon>
        <taxon>Aspergillaceae</taxon>
        <taxon>Penicillium</taxon>
    </lineage>
</organism>
<dbReference type="InterPro" id="IPR027417">
    <property type="entry name" value="P-loop_NTPase"/>
</dbReference>
<dbReference type="InterPro" id="IPR002182">
    <property type="entry name" value="NB-ARC"/>
</dbReference>
<feature type="compositionally biased region" description="Basic residues" evidence="1">
    <location>
        <begin position="1119"/>
        <end position="1132"/>
    </location>
</feature>
<dbReference type="GO" id="GO:0003824">
    <property type="term" value="F:catalytic activity"/>
    <property type="evidence" value="ECO:0007669"/>
    <property type="project" value="InterPro"/>
</dbReference>
<dbReference type="Pfam" id="PF00931">
    <property type="entry name" value="NB-ARC"/>
    <property type="match status" value="1"/>
</dbReference>
<gene>
    <name evidence="3" type="ORF">N7494_008827</name>
</gene>
<dbReference type="SUPFAM" id="SSF48452">
    <property type="entry name" value="TPR-like"/>
    <property type="match status" value="3"/>
</dbReference>
<evidence type="ECO:0000256" key="1">
    <source>
        <dbReference type="SAM" id="MobiDB-lite"/>
    </source>
</evidence>
<dbReference type="GO" id="GO:0043531">
    <property type="term" value="F:ADP binding"/>
    <property type="evidence" value="ECO:0007669"/>
    <property type="project" value="InterPro"/>
</dbReference>
<proteinExistence type="predicted"/>
<dbReference type="GO" id="GO:0009116">
    <property type="term" value="P:nucleoside metabolic process"/>
    <property type="evidence" value="ECO:0007669"/>
    <property type="project" value="InterPro"/>
</dbReference>
<protein>
    <recommendedName>
        <fullName evidence="2">NB-ARC domain-containing protein</fullName>
    </recommendedName>
</protein>
<dbReference type="InterPro" id="IPR053137">
    <property type="entry name" value="NLR-like"/>
</dbReference>
<keyword evidence="4" id="KW-1185">Reference proteome</keyword>
<feature type="domain" description="NB-ARC" evidence="2">
    <location>
        <begin position="340"/>
        <end position="487"/>
    </location>
</feature>
<dbReference type="PANTHER" id="PTHR46082">
    <property type="entry name" value="ATP/GTP-BINDING PROTEIN-RELATED"/>
    <property type="match status" value="1"/>
</dbReference>
<dbReference type="Proteomes" id="UP001220324">
    <property type="component" value="Unassembled WGS sequence"/>
</dbReference>
<feature type="region of interest" description="Disordered" evidence="1">
    <location>
        <begin position="1104"/>
        <end position="1145"/>
    </location>
</feature>
<dbReference type="EMBL" id="JAQIZZ010000007">
    <property type="protein sequence ID" value="KAJ5532275.1"/>
    <property type="molecule type" value="Genomic_DNA"/>
</dbReference>
<name>A0AAD6CP93_9EURO</name>
<dbReference type="Gene3D" id="3.40.50.300">
    <property type="entry name" value="P-loop containing nucleotide triphosphate hydrolases"/>
    <property type="match status" value="1"/>
</dbReference>
<dbReference type="InterPro" id="IPR019734">
    <property type="entry name" value="TPR_rpt"/>
</dbReference>
<dbReference type="Pfam" id="PF13424">
    <property type="entry name" value="TPR_12"/>
    <property type="match status" value="2"/>
</dbReference>
<dbReference type="Pfam" id="PF13181">
    <property type="entry name" value="TPR_8"/>
    <property type="match status" value="1"/>
</dbReference>
<dbReference type="InterPro" id="IPR035994">
    <property type="entry name" value="Nucleoside_phosphorylase_sf"/>
</dbReference>
<reference evidence="3 4" key="1">
    <citation type="journal article" date="2023" name="IMA Fungus">
        <title>Comparative genomic study of the Penicillium genus elucidates a diverse pangenome and 15 lateral gene transfer events.</title>
        <authorList>
            <person name="Petersen C."/>
            <person name="Sorensen T."/>
            <person name="Nielsen M.R."/>
            <person name="Sondergaard T.E."/>
            <person name="Sorensen J.L."/>
            <person name="Fitzpatrick D.A."/>
            <person name="Frisvad J.C."/>
            <person name="Nielsen K.L."/>
        </authorList>
    </citation>
    <scope>NUCLEOTIDE SEQUENCE [LARGE SCALE GENOMIC DNA]</scope>
    <source>
        <strain evidence="3 4">IBT 35679</strain>
    </source>
</reference>